<evidence type="ECO:0000259" key="14">
    <source>
        <dbReference type="PROSITE" id="PS50106"/>
    </source>
</evidence>
<accession>A0A834VF74</accession>
<sequence>NEIVLESIQKSEPSSPVKPRLFWNFFAEIVERASPAVVFVQAQQHHPFLPIQSNVSSGSGFLVDKTDGIILTNAHVIGNCKKVIIQFSDGRTVEGHVEFVDEYLDLATVKIPSNVIKNLEPLSLGDSKTIRAGEWCLAVGSPFSLSNTVTVGVISSISRAGRDLGIRDIDYIQTDASINVGNSGGPLLNIDGETIGINTLKVGEGISFAIPSDYAKEFLKKCKKYRNQSTNNWWNRRTDIDSKYTEPSAPVPNRRIYLGFTIVTLTPNLIKSNQQQNPNFPTDIQSGVMVYRVVLGAPAHLGGFESGDIITAVNGKNVATADEIYRIIQSDSDQSALEFTVRRGCNDIKIKVSPLLSD</sequence>
<evidence type="ECO:0000313" key="17">
    <source>
        <dbReference type="Proteomes" id="UP000070412"/>
    </source>
</evidence>
<dbReference type="SUPFAM" id="SSF50494">
    <property type="entry name" value="Trypsin-like serine proteases"/>
    <property type="match status" value="1"/>
</dbReference>
<evidence type="ECO:0000256" key="6">
    <source>
        <dbReference type="ARBA" id="ARBA00016929"/>
    </source>
</evidence>
<evidence type="ECO:0000256" key="4">
    <source>
        <dbReference type="ARBA" id="ARBA00010541"/>
    </source>
</evidence>
<keyword evidence="10" id="KW-0809">Transit peptide</keyword>
<dbReference type="EnsemblMetazoa" id="SSS_9059s_mrna">
    <property type="protein sequence ID" value="KAF7495312.1"/>
    <property type="gene ID" value="SSS_9059"/>
</dbReference>
<evidence type="ECO:0000256" key="2">
    <source>
        <dbReference type="ARBA" id="ARBA00004304"/>
    </source>
</evidence>
<dbReference type="InterPro" id="IPR041489">
    <property type="entry name" value="PDZ_6"/>
</dbReference>
<dbReference type="AlphaFoldDB" id="A0A834VF74"/>
<evidence type="ECO:0000256" key="5">
    <source>
        <dbReference type="ARBA" id="ARBA00013033"/>
    </source>
</evidence>
<reference evidence="16" key="3">
    <citation type="submission" date="2022-06" db="UniProtKB">
        <authorList>
            <consortium name="EnsemblMetazoa"/>
        </authorList>
    </citation>
    <scope>IDENTIFICATION</scope>
</reference>
<dbReference type="PANTHER" id="PTHR22939">
    <property type="entry name" value="SERINE PROTEASE FAMILY S1C HTRA-RELATED"/>
    <property type="match status" value="1"/>
</dbReference>
<evidence type="ECO:0000256" key="13">
    <source>
        <dbReference type="ARBA" id="ARBA00035606"/>
    </source>
</evidence>
<dbReference type="Gene3D" id="2.40.10.120">
    <property type="match status" value="1"/>
</dbReference>
<dbReference type="EMBL" id="WVUK01000048">
    <property type="protein sequence ID" value="KAF7495312.1"/>
    <property type="molecule type" value="Genomic_DNA"/>
</dbReference>
<evidence type="ECO:0000256" key="9">
    <source>
        <dbReference type="ARBA" id="ARBA00022801"/>
    </source>
</evidence>
<comment type="function">
    <text evidence="13">Serine protease that shows proteolytic activity against a non-specific substrate beta-casein. Promotes or induces cell death either by direct binding to and inhibition of BIRC proteins (also called inhibitor of apoptosis proteins, IAPs), leading to an increase in caspase activity, or by a BIRC inhibition-independent, caspase-independent and serine protease activity-dependent mechanism. Can antagonize antiapoptotic activity of th/Diap1 by directly inducing the degradation of th/Diap1.</text>
</comment>
<dbReference type="GO" id="GO:0004252">
    <property type="term" value="F:serine-type endopeptidase activity"/>
    <property type="evidence" value="ECO:0007669"/>
    <property type="project" value="InterPro"/>
</dbReference>
<keyword evidence="17" id="KW-1185">Reference proteome</keyword>
<reference evidence="17" key="1">
    <citation type="journal article" date="2020" name="PLoS Negl. Trop. Dis.">
        <title>High-quality nuclear genome for Sarcoptes scabiei-A critical resource for a neglected parasite.</title>
        <authorList>
            <person name="Korhonen P.K."/>
            <person name="Gasser R.B."/>
            <person name="Ma G."/>
            <person name="Wang T."/>
            <person name="Stroehlein A.J."/>
            <person name="Young N.D."/>
            <person name="Ang C.S."/>
            <person name="Fernando D.D."/>
            <person name="Lu H.C."/>
            <person name="Taylor S."/>
            <person name="Reynolds S.L."/>
            <person name="Mofiz E."/>
            <person name="Najaraj S.H."/>
            <person name="Gowda H."/>
            <person name="Madugundu A."/>
            <person name="Renuse S."/>
            <person name="Holt D."/>
            <person name="Pandey A."/>
            <person name="Papenfuss A.T."/>
            <person name="Fischer K."/>
        </authorList>
    </citation>
    <scope>NUCLEOTIDE SEQUENCE [LARGE SCALE GENOMIC DNA]</scope>
</reference>
<dbReference type="GO" id="GO:0031966">
    <property type="term" value="C:mitochondrial membrane"/>
    <property type="evidence" value="ECO:0007669"/>
    <property type="project" value="UniProtKB-SubCell"/>
</dbReference>
<protein>
    <recommendedName>
        <fullName evidence="6">Serine protease HTRA2, mitochondrial</fullName>
        <ecNumber evidence="5">3.4.21.108</ecNumber>
    </recommendedName>
    <alternativeName>
        <fullName evidence="12">High temperature requirement protein A2</fullName>
    </alternativeName>
</protein>
<dbReference type="InterPro" id="IPR036034">
    <property type="entry name" value="PDZ_sf"/>
</dbReference>
<keyword evidence="11" id="KW-0865">Zymogen</keyword>
<gene>
    <name evidence="15" type="ORF">SSS_9059</name>
</gene>
<dbReference type="GO" id="GO:0043065">
    <property type="term" value="P:positive regulation of apoptotic process"/>
    <property type="evidence" value="ECO:0007669"/>
    <property type="project" value="TreeGrafter"/>
</dbReference>
<dbReference type="Pfam" id="PF13365">
    <property type="entry name" value="Trypsin_2"/>
    <property type="match status" value="1"/>
</dbReference>
<dbReference type="InterPro" id="IPR001478">
    <property type="entry name" value="PDZ"/>
</dbReference>
<comment type="similarity">
    <text evidence="4">Belongs to the peptidase S1C family.</text>
</comment>
<evidence type="ECO:0000256" key="7">
    <source>
        <dbReference type="ARBA" id="ARBA00022670"/>
    </source>
</evidence>
<evidence type="ECO:0000313" key="16">
    <source>
        <dbReference type="EnsemblMetazoa" id="KAF7495312.1"/>
    </source>
</evidence>
<dbReference type="Gene3D" id="2.30.42.10">
    <property type="match status" value="1"/>
</dbReference>
<dbReference type="PANTHER" id="PTHR22939:SF129">
    <property type="entry name" value="SERINE PROTEASE HTRA2, MITOCHONDRIAL"/>
    <property type="match status" value="1"/>
</dbReference>
<dbReference type="Proteomes" id="UP000070412">
    <property type="component" value="Unassembled WGS sequence"/>
</dbReference>
<evidence type="ECO:0000256" key="3">
    <source>
        <dbReference type="ARBA" id="ARBA00004375"/>
    </source>
</evidence>
<proteinExistence type="inferred from homology"/>
<dbReference type="GO" id="GO:0006915">
    <property type="term" value="P:apoptotic process"/>
    <property type="evidence" value="ECO:0007669"/>
    <property type="project" value="UniProtKB-KW"/>
</dbReference>
<dbReference type="Pfam" id="PF17820">
    <property type="entry name" value="PDZ_6"/>
    <property type="match status" value="1"/>
</dbReference>
<comment type="subcellular location">
    <subcellularLocation>
        <location evidence="3">Mitochondrion intermembrane space</location>
        <topology evidence="3">Single-pass membrane protein</topology>
    </subcellularLocation>
    <subcellularLocation>
        <location evidence="2">Mitochondrion membrane</location>
        <topology evidence="2">Single-pass membrane protein</topology>
    </subcellularLocation>
</comment>
<dbReference type="InterPro" id="IPR001940">
    <property type="entry name" value="Peptidase_S1C"/>
</dbReference>
<reference evidence="15" key="2">
    <citation type="submission" date="2020-01" db="EMBL/GenBank/DDBJ databases">
        <authorList>
            <person name="Korhonen P.K.K."/>
            <person name="Guangxu M.G."/>
            <person name="Wang T.W."/>
            <person name="Stroehlein A.J.S."/>
            <person name="Young N.D."/>
            <person name="Ang C.-S.A."/>
            <person name="Fernando D.W.F."/>
            <person name="Lu H.L."/>
            <person name="Taylor S.T."/>
            <person name="Ehtesham M.E.M."/>
            <person name="Najaraj S.H.N."/>
            <person name="Harsha G.H.G."/>
            <person name="Madugundu A.M."/>
            <person name="Renuse S.R."/>
            <person name="Holt D.H."/>
            <person name="Pandey A.P."/>
            <person name="Papenfuss A.P."/>
            <person name="Gasser R.B.G."/>
            <person name="Fischer K.F."/>
        </authorList>
    </citation>
    <scope>NUCLEOTIDE SEQUENCE</scope>
    <source>
        <strain evidence="15">SSS_KF_BRIS2020</strain>
    </source>
</reference>
<keyword evidence="8" id="KW-0053">Apoptosis</keyword>
<dbReference type="EC" id="3.4.21.108" evidence="5"/>
<keyword evidence="7 15" id="KW-0645">Protease</keyword>
<feature type="non-terminal residue" evidence="15">
    <location>
        <position position="1"/>
    </location>
</feature>
<name>A0A834VF74_SARSC</name>
<dbReference type="PROSITE" id="PS50106">
    <property type="entry name" value="PDZ"/>
    <property type="match status" value="1"/>
</dbReference>
<organism evidence="15">
    <name type="scientific">Sarcoptes scabiei</name>
    <name type="common">Itch mite</name>
    <name type="synonym">Acarus scabiei</name>
    <dbReference type="NCBI Taxonomy" id="52283"/>
    <lineage>
        <taxon>Eukaryota</taxon>
        <taxon>Metazoa</taxon>
        <taxon>Ecdysozoa</taxon>
        <taxon>Arthropoda</taxon>
        <taxon>Chelicerata</taxon>
        <taxon>Arachnida</taxon>
        <taxon>Acari</taxon>
        <taxon>Acariformes</taxon>
        <taxon>Sarcoptiformes</taxon>
        <taxon>Astigmata</taxon>
        <taxon>Psoroptidia</taxon>
        <taxon>Sarcoptoidea</taxon>
        <taxon>Sarcoptidae</taxon>
        <taxon>Sarcoptinae</taxon>
        <taxon>Sarcoptes</taxon>
    </lineage>
</organism>
<evidence type="ECO:0000256" key="1">
    <source>
        <dbReference type="ARBA" id="ARBA00001760"/>
    </source>
</evidence>
<comment type="catalytic activity">
    <reaction evidence="1">
        <text>Cleavage of non-polar aliphatic amino-acids at the P1 position, with a preference for Val, Ile and Met. At the P2 and P3 positions, Arg is selected most strongly with a secondary preference for other hydrophilic residues.</text>
        <dbReference type="EC" id="3.4.21.108"/>
    </reaction>
</comment>
<feature type="domain" description="PDZ" evidence="14">
    <location>
        <begin position="258"/>
        <end position="343"/>
    </location>
</feature>
<dbReference type="GO" id="GO:0006508">
    <property type="term" value="P:proteolysis"/>
    <property type="evidence" value="ECO:0007669"/>
    <property type="project" value="UniProtKB-KW"/>
</dbReference>
<dbReference type="PRINTS" id="PR00834">
    <property type="entry name" value="PROTEASES2C"/>
</dbReference>
<evidence type="ECO:0000256" key="11">
    <source>
        <dbReference type="ARBA" id="ARBA00023145"/>
    </source>
</evidence>
<dbReference type="GO" id="GO:0005758">
    <property type="term" value="C:mitochondrial intermembrane space"/>
    <property type="evidence" value="ECO:0007669"/>
    <property type="project" value="UniProtKB-SubCell"/>
</dbReference>
<evidence type="ECO:0000256" key="8">
    <source>
        <dbReference type="ARBA" id="ARBA00022703"/>
    </source>
</evidence>
<evidence type="ECO:0000313" key="15">
    <source>
        <dbReference type="EMBL" id="KAF7495312.1"/>
    </source>
</evidence>
<evidence type="ECO:0000256" key="12">
    <source>
        <dbReference type="ARBA" id="ARBA00029644"/>
    </source>
</evidence>
<dbReference type="SUPFAM" id="SSF50156">
    <property type="entry name" value="PDZ domain-like"/>
    <property type="match status" value="1"/>
</dbReference>
<keyword evidence="9" id="KW-0378">Hydrolase</keyword>
<evidence type="ECO:0000256" key="10">
    <source>
        <dbReference type="ARBA" id="ARBA00022946"/>
    </source>
</evidence>
<dbReference type="SMART" id="SM00228">
    <property type="entry name" value="PDZ"/>
    <property type="match status" value="1"/>
</dbReference>
<dbReference type="InterPro" id="IPR009003">
    <property type="entry name" value="Peptidase_S1_PA"/>
</dbReference>
<dbReference type="OrthoDB" id="4217619at2759"/>